<keyword evidence="20" id="KW-0732">Signal</keyword>
<keyword evidence="4" id="KW-0597">Phosphoprotein</keyword>
<feature type="compositionally biased region" description="Polar residues" evidence="18">
    <location>
        <begin position="1692"/>
        <end position="1702"/>
    </location>
</feature>
<dbReference type="GO" id="GO:0022008">
    <property type="term" value="P:neurogenesis"/>
    <property type="evidence" value="ECO:0007669"/>
    <property type="project" value="TreeGrafter"/>
</dbReference>
<dbReference type="Gene3D" id="3.30.200.20">
    <property type="entry name" value="Phosphorylase Kinase, domain 1"/>
    <property type="match status" value="1"/>
</dbReference>
<organism evidence="22 23">
    <name type="scientific">Hyalella azteca</name>
    <name type="common">Amphipod</name>
    <dbReference type="NCBI Taxonomy" id="294128"/>
    <lineage>
        <taxon>Eukaryota</taxon>
        <taxon>Metazoa</taxon>
        <taxon>Ecdysozoa</taxon>
        <taxon>Arthropoda</taxon>
        <taxon>Crustacea</taxon>
        <taxon>Multicrustacea</taxon>
        <taxon>Malacostraca</taxon>
        <taxon>Eumalacostraca</taxon>
        <taxon>Peracarida</taxon>
        <taxon>Amphipoda</taxon>
        <taxon>Senticaudata</taxon>
        <taxon>Talitrida</taxon>
        <taxon>Talitroidea</taxon>
        <taxon>Hyalellidae</taxon>
        <taxon>Hyalella</taxon>
    </lineage>
</organism>
<evidence type="ECO:0000256" key="19">
    <source>
        <dbReference type="SAM" id="Phobius"/>
    </source>
</evidence>
<dbReference type="FunFam" id="3.30.200.20:FF:000422">
    <property type="entry name" value="Receptor protein-tyrosine kinase"/>
    <property type="match status" value="1"/>
</dbReference>
<evidence type="ECO:0000256" key="2">
    <source>
        <dbReference type="ARBA" id="ARBA00011902"/>
    </source>
</evidence>
<evidence type="ECO:0000256" key="8">
    <source>
        <dbReference type="ARBA" id="ARBA00022777"/>
    </source>
</evidence>
<dbReference type="PROSITE" id="PS00109">
    <property type="entry name" value="PROTEIN_KINASE_TYR"/>
    <property type="match status" value="1"/>
</dbReference>
<evidence type="ECO:0000256" key="20">
    <source>
        <dbReference type="SAM" id="SignalP"/>
    </source>
</evidence>
<dbReference type="PANTHER" id="PTHR24416:SF566">
    <property type="entry name" value="EPIDERMAL GROWTH FACTOR RECEPTOR"/>
    <property type="match status" value="1"/>
</dbReference>
<feature type="domain" description="Protein kinase" evidence="21">
    <location>
        <begin position="879"/>
        <end position="1146"/>
    </location>
</feature>
<evidence type="ECO:0000313" key="22">
    <source>
        <dbReference type="Proteomes" id="UP000694843"/>
    </source>
</evidence>
<feature type="compositionally biased region" description="Low complexity" evidence="18">
    <location>
        <begin position="1476"/>
        <end position="1489"/>
    </location>
</feature>
<evidence type="ECO:0000256" key="17">
    <source>
        <dbReference type="PROSITE-ProRule" id="PRU10141"/>
    </source>
</evidence>
<feature type="compositionally biased region" description="Low complexity" evidence="18">
    <location>
        <begin position="1558"/>
        <end position="1569"/>
    </location>
</feature>
<keyword evidence="7 17" id="KW-0547">Nucleotide-binding</keyword>
<dbReference type="InterPro" id="IPR020635">
    <property type="entry name" value="Tyr_kinase_cat_dom"/>
</dbReference>
<feature type="region of interest" description="Disordered" evidence="18">
    <location>
        <begin position="1326"/>
        <end position="1345"/>
    </location>
</feature>
<evidence type="ECO:0000256" key="12">
    <source>
        <dbReference type="ARBA" id="ARBA00023137"/>
    </source>
</evidence>
<dbReference type="OMA" id="VCHSECL"/>
<dbReference type="GO" id="GO:0038127">
    <property type="term" value="P:ERBB signaling pathway"/>
    <property type="evidence" value="ECO:0007669"/>
    <property type="project" value="UniProtKB-ARBA"/>
</dbReference>
<dbReference type="InterPro" id="IPR006212">
    <property type="entry name" value="Furin_repeat"/>
</dbReference>
<protein>
    <recommendedName>
        <fullName evidence="16">Epidermal growth factor receptor</fullName>
        <ecNumber evidence="2">2.7.10.1</ecNumber>
    </recommendedName>
</protein>
<dbReference type="GO" id="GO:0005524">
    <property type="term" value="F:ATP binding"/>
    <property type="evidence" value="ECO:0007669"/>
    <property type="project" value="UniProtKB-UniRule"/>
</dbReference>
<feature type="region of interest" description="Disordered" evidence="18">
    <location>
        <begin position="1290"/>
        <end position="1313"/>
    </location>
</feature>
<feature type="signal peptide" evidence="20">
    <location>
        <begin position="1"/>
        <end position="37"/>
    </location>
</feature>
<dbReference type="GeneID" id="108676933"/>
<feature type="compositionally biased region" description="Polar residues" evidence="18">
    <location>
        <begin position="1638"/>
        <end position="1674"/>
    </location>
</feature>
<keyword evidence="13 23" id="KW-0675">Receptor</keyword>
<dbReference type="Pfam" id="PF00757">
    <property type="entry name" value="Furin-like"/>
    <property type="match status" value="1"/>
</dbReference>
<dbReference type="InterPro" id="IPR008266">
    <property type="entry name" value="Tyr_kinase_AS"/>
</dbReference>
<feature type="compositionally biased region" description="Low complexity" evidence="18">
    <location>
        <begin position="1434"/>
        <end position="1443"/>
    </location>
</feature>
<dbReference type="OrthoDB" id="6219513at2759"/>
<dbReference type="Proteomes" id="UP000694843">
    <property type="component" value="Unplaced"/>
</dbReference>
<comment type="subcellular location">
    <subcellularLocation>
        <location evidence="1">Membrane</location>
        <topology evidence="1">Single-pass type I membrane protein</topology>
    </subcellularLocation>
</comment>
<reference evidence="23" key="1">
    <citation type="submission" date="2025-08" db="UniProtKB">
        <authorList>
            <consortium name="RefSeq"/>
        </authorList>
    </citation>
    <scope>IDENTIFICATION</scope>
    <source>
        <tissue evidence="23">Whole organism</tissue>
    </source>
</reference>
<dbReference type="CTD" id="1956"/>
<evidence type="ECO:0000256" key="16">
    <source>
        <dbReference type="ARBA" id="ARBA00074007"/>
    </source>
</evidence>
<dbReference type="GO" id="GO:0043066">
    <property type="term" value="P:negative regulation of apoptotic process"/>
    <property type="evidence" value="ECO:0007669"/>
    <property type="project" value="TreeGrafter"/>
</dbReference>
<evidence type="ECO:0000256" key="3">
    <source>
        <dbReference type="ARBA" id="ARBA00022473"/>
    </source>
</evidence>
<dbReference type="InterPro" id="IPR000494">
    <property type="entry name" value="Rcpt_L-dom"/>
</dbReference>
<evidence type="ECO:0000256" key="9">
    <source>
        <dbReference type="ARBA" id="ARBA00022840"/>
    </source>
</evidence>
<dbReference type="InterPro" id="IPR009030">
    <property type="entry name" value="Growth_fac_rcpt_cys_sf"/>
</dbReference>
<comment type="catalytic activity">
    <reaction evidence="15">
        <text>L-tyrosyl-[protein] + ATP = O-phospho-L-tyrosyl-[protein] + ADP + H(+)</text>
        <dbReference type="Rhea" id="RHEA:10596"/>
        <dbReference type="Rhea" id="RHEA-COMP:10136"/>
        <dbReference type="Rhea" id="RHEA-COMP:20101"/>
        <dbReference type="ChEBI" id="CHEBI:15378"/>
        <dbReference type="ChEBI" id="CHEBI:30616"/>
        <dbReference type="ChEBI" id="CHEBI:46858"/>
        <dbReference type="ChEBI" id="CHEBI:61978"/>
        <dbReference type="ChEBI" id="CHEBI:456216"/>
        <dbReference type="EC" id="2.7.10.1"/>
    </reaction>
</comment>
<dbReference type="SUPFAM" id="SSF56112">
    <property type="entry name" value="Protein kinase-like (PK-like)"/>
    <property type="match status" value="1"/>
</dbReference>
<feature type="region of interest" description="Disordered" evidence="18">
    <location>
        <begin position="1533"/>
        <end position="1576"/>
    </location>
</feature>
<feature type="transmembrane region" description="Helical" evidence="19">
    <location>
        <begin position="941"/>
        <end position="966"/>
    </location>
</feature>
<dbReference type="Gene3D" id="1.10.510.10">
    <property type="entry name" value="Transferase(Phosphotransferase) domain 1"/>
    <property type="match status" value="1"/>
</dbReference>
<keyword evidence="6 19" id="KW-0812">Transmembrane</keyword>
<dbReference type="InterPro" id="IPR017441">
    <property type="entry name" value="Protein_kinase_ATP_BS"/>
</dbReference>
<dbReference type="PROSITE" id="PS00107">
    <property type="entry name" value="PROTEIN_KINASE_ATP"/>
    <property type="match status" value="1"/>
</dbReference>
<feature type="region of interest" description="Disordered" evidence="18">
    <location>
        <begin position="1631"/>
        <end position="1702"/>
    </location>
</feature>
<gene>
    <name evidence="23" type="primary">LOC108676933</name>
</gene>
<feature type="compositionally biased region" description="Polar residues" evidence="18">
    <location>
        <begin position="1465"/>
        <end position="1475"/>
    </location>
</feature>
<keyword evidence="14" id="KW-0325">Glycoprotein</keyword>
<dbReference type="Gene3D" id="3.80.20.20">
    <property type="entry name" value="Receptor L-domain"/>
    <property type="match status" value="2"/>
</dbReference>
<evidence type="ECO:0000256" key="11">
    <source>
        <dbReference type="ARBA" id="ARBA00023136"/>
    </source>
</evidence>
<feature type="binding site" evidence="17">
    <location>
        <position position="912"/>
    </location>
    <ligand>
        <name>ATP</name>
        <dbReference type="ChEBI" id="CHEBI:30616"/>
    </ligand>
</feature>
<evidence type="ECO:0000256" key="13">
    <source>
        <dbReference type="ARBA" id="ARBA00023170"/>
    </source>
</evidence>
<evidence type="ECO:0000256" key="10">
    <source>
        <dbReference type="ARBA" id="ARBA00022989"/>
    </source>
</evidence>
<dbReference type="PANTHER" id="PTHR24416">
    <property type="entry name" value="TYROSINE-PROTEIN KINASE RECEPTOR"/>
    <property type="match status" value="1"/>
</dbReference>
<feature type="transmembrane region" description="Helical" evidence="19">
    <location>
        <begin position="810"/>
        <end position="834"/>
    </location>
</feature>
<evidence type="ECO:0000256" key="1">
    <source>
        <dbReference type="ARBA" id="ARBA00004479"/>
    </source>
</evidence>
<dbReference type="GO" id="GO:0004714">
    <property type="term" value="F:transmembrane receptor protein tyrosine kinase activity"/>
    <property type="evidence" value="ECO:0007669"/>
    <property type="project" value="UniProtKB-EC"/>
</dbReference>
<dbReference type="InterPro" id="IPR001245">
    <property type="entry name" value="Ser-Thr/Tyr_kinase_cat_dom"/>
</dbReference>
<dbReference type="CDD" id="cd05057">
    <property type="entry name" value="PTKc_EGFR_like"/>
    <property type="match status" value="1"/>
</dbReference>
<feature type="compositionally biased region" description="Polar residues" evidence="18">
    <location>
        <begin position="1296"/>
        <end position="1305"/>
    </location>
</feature>
<feature type="compositionally biased region" description="Low complexity" evidence="18">
    <location>
        <begin position="1335"/>
        <end position="1345"/>
    </location>
</feature>
<sequence length="1702" mass="188891">MLLFHSKTFHHLKPVPTRDRFLIFLLLLFSYLEVTNATVFDGRICIGTNGRMSVPSNREHHYRNLRDRYLNCTYVDGNLELTWLQDENLDLSFLQYIREVTGYVLISHVDVKRIALPSLQIIRGRTLFKLAVHDENFALLVTLSKMHTLEMPALRDILEGTVGLFNNYNLCHITTIEWKEIMSDARAEHVFVYNFTEPERSCSCHDSCLKGCWGEGPENCQKFSKLTCSPQCHAGRCYDDGPRDCCHLFCAGGCTGPTQSECLACRNFYDDGECKQECPAMQRYNTITYSWETNPNGKYAYGATCVKDCPEHLLKDNGACVRSCPPKFRAVNGECVPCNGPCPKTCVATDDVHAGNIHDFAGCTILEGSLTILDHSFDGFQQVHDDFTFGEKLPEMHPRELEVFSTLTEVTGFINIQASHPEFTNLSFLRNLETIGGRDLTEYFSALYIVKTSLQSLNLRSLKRIRAGKVYILENKDLCFAANMTWKKLVKQQDTEALLLENNRDYNECKQLGLVCNEECSDDGCWGAGPEECLSCRNFKLQDKCVNNCNEPGMYEKEPGVCSLCHDECLGGCTGPSSSHCKSCRNVKDGPFCYARCPDTKFNEGGQCKPCHQNCVKGCRGPENNIGPRGCISCEKVIINDELEVEKCLKDQESCPDGYFSEWVVHQETGDLQRMAGKTICRKCHPRCKNCSAYGFHTSVCHECLHYKRGEQCEERCPDDHYADEEHHECFKCSSECSSGCRGPTVSDCNACRNYRIYLQPPPGTNLTRFNCSANCPAELPYKIFPEDASDPYCGTDPVPYFLDEESLPAVVGGVIGCVFLFCLFVSVFCYIWWKRSKTKEAAMKMTISMMPFDDNEPLKPTNIKPNLAKLRIVKEAELRKGSVLGYGAFGTVFKGVWVPDGENVKIPVAIKVLREGTDTNVSREILEEAYIMASVDHPNLLQLLAVCMTTKIMMVTQLMPLGALLDYVRINRDKIGSKPLLNWCTQIARGMNYLEERRLVHRDLAARNVLVQTPNLVKITDFGLAKLLDGNEEEYKAAGGKMPIKWLALECIQHRIFTHKSDVWAFGVTVWEILTYGGRPYDDVHAREVPEMLEKGERLPQPAICTIDVYVIMIRCWTLEAEERPTFKELTEDFAKMARDPGRFLVIPGDKLMRLPSYTTQDERDFFRSLSSAIGGDGILMAAEEYLQPKYGIAVPNTSSSTSSEPITPVKKHPTLYGTLPHYMYGEGEGSIAASESPQNRQNRQIELKYFNLRAATTGPDLRAREDSVTVRYCVDPLQVLFEDAEMGDDDCFENSPSGDSDANSRPPGYGWVGNVRLDLPVDEDDYLMPSTQPPSSTASSSHQHYMDLLDSAPSGTQAASDYYKHLKNNGHSKKQIAMDNPEYHVMNKRNVAAAVQAANMPQRNGVQHRSYGEYPPITHPSQHYSSRRRPSQRSSHSSQPHTPTDTYFPTSTSDPNNFCAFQRTASDMNTFRVPSNPSNPSTPTDSNFPGFPATTNGGSFVGFHNGLPATSNNSHILGPMFPGVQTVGVPVIDPHSRLPSYSSTGSSGPGSGGPSMGSNGPSMGSNGHNAGSNILNLGSNGHNMASNGFNIGSNGLGMGPNGFNVGFNGSMMGSHGNILGSNGHSMGSNGLLMGSNHPNINSNGPSSLQNSLTSHGSGSGTNHQRSHQQPNGEASHEYYNDLTRGYGGLQPSSPRSETTV</sequence>
<dbReference type="RefSeq" id="XP_047739292.1">
    <property type="nucleotide sequence ID" value="XM_047883336.1"/>
</dbReference>
<dbReference type="InterPro" id="IPR006211">
    <property type="entry name" value="Furin-like_Cys-rich_dom"/>
</dbReference>
<feature type="chain" id="PRO_5036986984" description="Epidermal growth factor receptor" evidence="20">
    <location>
        <begin position="38"/>
        <end position="1702"/>
    </location>
</feature>
<dbReference type="Pfam" id="PF01030">
    <property type="entry name" value="Recep_L_domain"/>
    <property type="match status" value="2"/>
</dbReference>
<evidence type="ECO:0000256" key="4">
    <source>
        <dbReference type="ARBA" id="ARBA00022553"/>
    </source>
</evidence>
<evidence type="ECO:0000256" key="5">
    <source>
        <dbReference type="ARBA" id="ARBA00022679"/>
    </source>
</evidence>
<dbReference type="SMART" id="SM00219">
    <property type="entry name" value="TyrKc"/>
    <property type="match status" value="1"/>
</dbReference>
<dbReference type="PRINTS" id="PR00109">
    <property type="entry name" value="TYRKINASE"/>
</dbReference>
<dbReference type="EC" id="2.7.10.1" evidence="2"/>
<keyword evidence="8" id="KW-0418">Kinase</keyword>
<keyword evidence="9 17" id="KW-0067">ATP-binding</keyword>
<dbReference type="InterPro" id="IPR032778">
    <property type="entry name" value="GF_recep_IV"/>
</dbReference>
<dbReference type="SUPFAM" id="SSF52058">
    <property type="entry name" value="L domain-like"/>
    <property type="match status" value="2"/>
</dbReference>
<keyword evidence="3" id="KW-0217">Developmental protein</keyword>
<accession>A0A979FSB3</accession>
<dbReference type="FunFam" id="1.10.510.10:FF:000233">
    <property type="entry name" value="receptor tyrosine-protein kinase erbB-3"/>
    <property type="match status" value="1"/>
</dbReference>
<dbReference type="InterPro" id="IPR000719">
    <property type="entry name" value="Prot_kinase_dom"/>
</dbReference>
<dbReference type="Pfam" id="PF07714">
    <property type="entry name" value="PK_Tyr_Ser-Thr"/>
    <property type="match status" value="1"/>
</dbReference>
<evidence type="ECO:0000256" key="6">
    <source>
        <dbReference type="ARBA" id="ARBA00022692"/>
    </source>
</evidence>
<evidence type="ECO:0000256" key="7">
    <source>
        <dbReference type="ARBA" id="ARBA00022741"/>
    </source>
</evidence>
<dbReference type="InterPro" id="IPR011009">
    <property type="entry name" value="Kinase-like_dom_sf"/>
</dbReference>
<dbReference type="CDD" id="cd00064">
    <property type="entry name" value="FU"/>
    <property type="match status" value="4"/>
</dbReference>
<proteinExistence type="predicted"/>
<dbReference type="SUPFAM" id="SSF57184">
    <property type="entry name" value="Growth factor receptor domain"/>
    <property type="match status" value="3"/>
</dbReference>
<dbReference type="InterPro" id="IPR036941">
    <property type="entry name" value="Rcpt_L-dom_sf"/>
</dbReference>
<dbReference type="GO" id="GO:0043235">
    <property type="term" value="C:receptor complex"/>
    <property type="evidence" value="ECO:0007669"/>
    <property type="project" value="TreeGrafter"/>
</dbReference>
<evidence type="ECO:0000259" key="21">
    <source>
        <dbReference type="PROSITE" id="PS50011"/>
    </source>
</evidence>
<keyword evidence="10 19" id="KW-1133">Transmembrane helix</keyword>
<feature type="region of interest" description="Disordered" evidence="18">
    <location>
        <begin position="1405"/>
        <end position="1495"/>
    </location>
</feature>
<dbReference type="PROSITE" id="PS50011">
    <property type="entry name" value="PROTEIN_KINASE_DOM"/>
    <property type="match status" value="1"/>
</dbReference>
<feature type="compositionally biased region" description="Polar residues" evidence="18">
    <location>
        <begin position="1444"/>
        <end position="1458"/>
    </location>
</feature>
<dbReference type="SMART" id="SM00261">
    <property type="entry name" value="FU"/>
    <property type="match status" value="7"/>
</dbReference>
<name>A0A979FSB3_HYAAZ</name>
<keyword evidence="22" id="KW-1185">Reference proteome</keyword>
<dbReference type="InterPro" id="IPR050122">
    <property type="entry name" value="RTK"/>
</dbReference>
<keyword evidence="11 19" id="KW-0472">Membrane</keyword>
<dbReference type="GO" id="GO:0009925">
    <property type="term" value="C:basal plasma membrane"/>
    <property type="evidence" value="ECO:0007669"/>
    <property type="project" value="TreeGrafter"/>
</dbReference>
<evidence type="ECO:0000256" key="14">
    <source>
        <dbReference type="ARBA" id="ARBA00023180"/>
    </source>
</evidence>
<evidence type="ECO:0000256" key="15">
    <source>
        <dbReference type="ARBA" id="ARBA00051243"/>
    </source>
</evidence>
<dbReference type="Gene3D" id="2.10.220.10">
    <property type="entry name" value="Hormone Receptor, Insulin-like Growth Factor Receptor 1, Chain A, domain 2"/>
    <property type="match status" value="3"/>
</dbReference>
<dbReference type="FunFam" id="2.10.220.10:FF:000024">
    <property type="entry name" value="Receptor protein-tyrosine kinase"/>
    <property type="match status" value="1"/>
</dbReference>
<keyword evidence="12" id="KW-0829">Tyrosine-protein kinase</keyword>
<dbReference type="Pfam" id="PF14843">
    <property type="entry name" value="GF_recep_IV"/>
    <property type="match status" value="1"/>
</dbReference>
<dbReference type="GO" id="GO:0008284">
    <property type="term" value="P:positive regulation of cell population proliferation"/>
    <property type="evidence" value="ECO:0007669"/>
    <property type="project" value="TreeGrafter"/>
</dbReference>
<evidence type="ECO:0000256" key="18">
    <source>
        <dbReference type="SAM" id="MobiDB-lite"/>
    </source>
</evidence>
<evidence type="ECO:0000313" key="23">
    <source>
        <dbReference type="RefSeq" id="XP_047739292.1"/>
    </source>
</evidence>
<keyword evidence="5" id="KW-0808">Transferase</keyword>
<dbReference type="FunFam" id="2.10.220.10:FF:000001">
    <property type="entry name" value="Receptor protein-tyrosine kinase"/>
    <property type="match status" value="1"/>
</dbReference>